<name>A0A657Q0N1_9GAMM</name>
<evidence type="ECO:0000259" key="1">
    <source>
        <dbReference type="PROSITE" id="PS50006"/>
    </source>
</evidence>
<reference evidence="2 3" key="1">
    <citation type="submission" date="2018-01" db="EMBL/GenBank/DDBJ databases">
        <title>Novel co-symbiosis in the lucinid bivalve Phacoides pectinatus.</title>
        <authorList>
            <person name="Lim S.J."/>
            <person name="Davis B.G."/>
            <person name="Gill D.E."/>
            <person name="Engel A.S."/>
            <person name="Anderson L.C."/>
            <person name="Campbell B.J."/>
        </authorList>
    </citation>
    <scope>NUCLEOTIDE SEQUENCE [LARGE SCALE GENOMIC DNA]</scope>
    <source>
        <strain evidence="2">N3_P5</strain>
    </source>
</reference>
<feature type="domain" description="FHA" evidence="1">
    <location>
        <begin position="23"/>
        <end position="72"/>
    </location>
</feature>
<proteinExistence type="predicted"/>
<dbReference type="AlphaFoldDB" id="A0A657Q0N1"/>
<dbReference type="SMART" id="SM00240">
    <property type="entry name" value="FHA"/>
    <property type="match status" value="1"/>
</dbReference>
<dbReference type="PANTHER" id="PTHR23308">
    <property type="entry name" value="NUCLEAR INHIBITOR OF PROTEIN PHOSPHATASE-1"/>
    <property type="match status" value="1"/>
</dbReference>
<sequence>MEKLIISKEGAVLDEITLEKRTTAIGRDPASDVCLSDASVSRHHARLVKMLNEYFIEDLGSTNGTRINERPVTKHIVKSGDGISVGLFLLRFIDEARVRSEEDDLDKTVILNPERGRGTGARKPDVPPRVSPKIATVRYLRGPRSGRSEEISRSLYTIGKPGGEIAAIARRPQGFFLLHIGGGYPMINDREIDSTAGVKLEDGDVVQVGEDLAEIHFG</sequence>
<dbReference type="Pfam" id="PF00498">
    <property type="entry name" value="FHA"/>
    <property type="match status" value="1"/>
</dbReference>
<dbReference type="Proteomes" id="UP000250928">
    <property type="component" value="Unassembled WGS sequence"/>
</dbReference>
<comment type="caution">
    <text evidence="2">The sequence shown here is derived from an EMBL/GenBank/DDBJ whole genome shotgun (WGS) entry which is preliminary data.</text>
</comment>
<dbReference type="InterPro" id="IPR050923">
    <property type="entry name" value="Cell_Proc_Reg/RNA_Proc"/>
</dbReference>
<gene>
    <name evidence="2" type="ORF">C3L24_10620</name>
</gene>
<dbReference type="PROSITE" id="PS50006">
    <property type="entry name" value="FHA_DOMAIN"/>
    <property type="match status" value="1"/>
</dbReference>
<organism evidence="2 3">
    <name type="scientific">Candidatus Sedimenticola endophacoides</name>
    <dbReference type="NCBI Taxonomy" id="2548426"/>
    <lineage>
        <taxon>Bacteria</taxon>
        <taxon>Pseudomonadati</taxon>
        <taxon>Pseudomonadota</taxon>
        <taxon>Gammaproteobacteria</taxon>
        <taxon>Chromatiales</taxon>
        <taxon>Sedimenticolaceae</taxon>
        <taxon>Sedimenticola</taxon>
    </lineage>
</organism>
<evidence type="ECO:0000313" key="2">
    <source>
        <dbReference type="EMBL" id="PUD99646.1"/>
    </source>
</evidence>
<dbReference type="InterPro" id="IPR008984">
    <property type="entry name" value="SMAD_FHA_dom_sf"/>
</dbReference>
<dbReference type="CDD" id="cd00060">
    <property type="entry name" value="FHA"/>
    <property type="match status" value="1"/>
</dbReference>
<accession>A0A657Q0N1</accession>
<dbReference type="EMBL" id="PQCO01000251">
    <property type="protein sequence ID" value="PUD99646.1"/>
    <property type="molecule type" value="Genomic_DNA"/>
</dbReference>
<dbReference type="InterPro" id="IPR000253">
    <property type="entry name" value="FHA_dom"/>
</dbReference>
<dbReference type="SUPFAM" id="SSF49879">
    <property type="entry name" value="SMAD/FHA domain"/>
    <property type="match status" value="1"/>
</dbReference>
<evidence type="ECO:0000313" key="3">
    <source>
        <dbReference type="Proteomes" id="UP000250928"/>
    </source>
</evidence>
<protein>
    <recommendedName>
        <fullName evidence="1">FHA domain-containing protein</fullName>
    </recommendedName>
</protein>
<dbReference type="Gene3D" id="2.60.200.20">
    <property type="match status" value="1"/>
</dbReference>